<organism evidence="1 2">
    <name type="scientific">Mycena metata</name>
    <dbReference type="NCBI Taxonomy" id="1033252"/>
    <lineage>
        <taxon>Eukaryota</taxon>
        <taxon>Fungi</taxon>
        <taxon>Dikarya</taxon>
        <taxon>Basidiomycota</taxon>
        <taxon>Agaricomycotina</taxon>
        <taxon>Agaricomycetes</taxon>
        <taxon>Agaricomycetidae</taxon>
        <taxon>Agaricales</taxon>
        <taxon>Marasmiineae</taxon>
        <taxon>Mycenaceae</taxon>
        <taxon>Mycena</taxon>
    </lineage>
</organism>
<name>A0AAD7MWV1_9AGAR</name>
<reference evidence="1" key="1">
    <citation type="submission" date="2023-03" db="EMBL/GenBank/DDBJ databases">
        <title>Massive genome expansion in bonnet fungi (Mycena s.s.) driven by repeated elements and novel gene families across ecological guilds.</title>
        <authorList>
            <consortium name="Lawrence Berkeley National Laboratory"/>
            <person name="Harder C.B."/>
            <person name="Miyauchi S."/>
            <person name="Viragh M."/>
            <person name="Kuo A."/>
            <person name="Thoen E."/>
            <person name="Andreopoulos B."/>
            <person name="Lu D."/>
            <person name="Skrede I."/>
            <person name="Drula E."/>
            <person name="Henrissat B."/>
            <person name="Morin E."/>
            <person name="Kohler A."/>
            <person name="Barry K."/>
            <person name="LaButti K."/>
            <person name="Morin E."/>
            <person name="Salamov A."/>
            <person name="Lipzen A."/>
            <person name="Mereny Z."/>
            <person name="Hegedus B."/>
            <person name="Baldrian P."/>
            <person name="Stursova M."/>
            <person name="Weitz H."/>
            <person name="Taylor A."/>
            <person name="Grigoriev I.V."/>
            <person name="Nagy L.G."/>
            <person name="Martin F."/>
            <person name="Kauserud H."/>
        </authorList>
    </citation>
    <scope>NUCLEOTIDE SEQUENCE</scope>
    <source>
        <strain evidence="1">CBHHK182m</strain>
    </source>
</reference>
<evidence type="ECO:0000313" key="2">
    <source>
        <dbReference type="Proteomes" id="UP001215598"/>
    </source>
</evidence>
<protein>
    <submittedName>
        <fullName evidence="1">Uncharacterized protein</fullName>
    </submittedName>
</protein>
<proteinExistence type="predicted"/>
<dbReference type="EMBL" id="JARKIB010000133">
    <property type="protein sequence ID" value="KAJ7734234.1"/>
    <property type="molecule type" value="Genomic_DNA"/>
</dbReference>
<gene>
    <name evidence="1" type="ORF">B0H16DRAFT_1467627</name>
</gene>
<comment type="caution">
    <text evidence="1">The sequence shown here is derived from an EMBL/GenBank/DDBJ whole genome shotgun (WGS) entry which is preliminary data.</text>
</comment>
<keyword evidence="2" id="KW-1185">Reference proteome</keyword>
<dbReference type="AlphaFoldDB" id="A0AAD7MWV1"/>
<accession>A0AAD7MWV1</accession>
<evidence type="ECO:0000313" key="1">
    <source>
        <dbReference type="EMBL" id="KAJ7734234.1"/>
    </source>
</evidence>
<dbReference type="Proteomes" id="UP001215598">
    <property type="component" value="Unassembled WGS sequence"/>
</dbReference>
<sequence length="151" mass="17027">MDILAATKGKFMRWPKTVWTSVQVRPKPELGCLIRDPSNVPVPSLPPTTIFRSRTPWSTMKLPARWTTATLEGSHVGSSPHCLPIVIPRTYIWLEQIHLFLCLGNSIFGGRQTLLSATANNCAVPVCRAQPFRYWDDRISICMRVNYLGFG</sequence>